<dbReference type="GO" id="GO:0032436">
    <property type="term" value="P:positive regulation of proteasomal ubiquitin-dependent protein catabolic process"/>
    <property type="evidence" value="ECO:0007669"/>
    <property type="project" value="TreeGrafter"/>
</dbReference>
<proteinExistence type="inferred from homology"/>
<gene>
    <name evidence="7" type="primary">LOC106073710</name>
</gene>
<dbReference type="AlphaFoldDB" id="A0A9U8EJV1"/>
<dbReference type="Proteomes" id="UP001165740">
    <property type="component" value="Chromosome 1"/>
</dbReference>
<dbReference type="OMA" id="QWEVENT"/>
<organism evidence="6 7">
    <name type="scientific">Biomphalaria glabrata</name>
    <name type="common">Bloodfluke planorb</name>
    <name type="synonym">Freshwater snail</name>
    <dbReference type="NCBI Taxonomy" id="6526"/>
    <lineage>
        <taxon>Eukaryota</taxon>
        <taxon>Metazoa</taxon>
        <taxon>Spiralia</taxon>
        <taxon>Lophotrochozoa</taxon>
        <taxon>Mollusca</taxon>
        <taxon>Gastropoda</taxon>
        <taxon>Heterobranchia</taxon>
        <taxon>Euthyneura</taxon>
        <taxon>Panpulmonata</taxon>
        <taxon>Hygrophila</taxon>
        <taxon>Lymnaeoidea</taxon>
        <taxon>Planorbidae</taxon>
        <taxon>Biomphalaria</taxon>
    </lineage>
</organism>
<dbReference type="OrthoDB" id="8598182at2759"/>
<evidence type="ECO:0000256" key="3">
    <source>
        <dbReference type="ARBA" id="ARBA00045586"/>
    </source>
</evidence>
<feature type="region of interest" description="Disordered" evidence="4">
    <location>
        <begin position="1"/>
        <end position="26"/>
    </location>
</feature>
<feature type="compositionally biased region" description="Low complexity" evidence="4">
    <location>
        <begin position="81"/>
        <end position="91"/>
    </location>
</feature>
<sequence>MGDFLKGLPSYNESNFTRFHSDSSHRYNKPTVYISTKDYPSEQVITTEKTNILLRYLHQQWDKKHVSQSGGKKRDSQRANLSELSEGSSSSKVARVNSTDSS</sequence>
<evidence type="ECO:0000256" key="1">
    <source>
        <dbReference type="ARBA" id="ARBA00008042"/>
    </source>
</evidence>
<evidence type="ECO:0000256" key="4">
    <source>
        <dbReference type="SAM" id="MobiDB-lite"/>
    </source>
</evidence>
<name>A0A9U8EJV1_BIOGL</name>
<dbReference type="PANTHER" id="PTHR31879:SF2">
    <property type="entry name" value="DET1- AND DDB1-ASSOCIATED PROTEIN 1"/>
    <property type="match status" value="1"/>
</dbReference>
<accession>A0A9U8EJV1</accession>
<dbReference type="InterPro" id="IPR018276">
    <property type="entry name" value="DDA1_dom"/>
</dbReference>
<feature type="domain" description="DET1- and DDB1-associated protein 1" evidence="5">
    <location>
        <begin position="3"/>
        <end position="63"/>
    </location>
</feature>
<feature type="region of interest" description="Disordered" evidence="4">
    <location>
        <begin position="64"/>
        <end position="102"/>
    </location>
</feature>
<dbReference type="Pfam" id="PF10172">
    <property type="entry name" value="DDA1"/>
    <property type="match status" value="1"/>
</dbReference>
<reference evidence="7" key="1">
    <citation type="submission" date="2025-08" db="UniProtKB">
        <authorList>
            <consortium name="RefSeq"/>
        </authorList>
    </citation>
    <scope>IDENTIFICATION</scope>
</reference>
<comment type="similarity">
    <text evidence="1">Belongs to the DDA1 family.</text>
</comment>
<dbReference type="KEGG" id="bgt:106073710"/>
<dbReference type="GO" id="GO:0080008">
    <property type="term" value="C:Cul4-RING E3 ubiquitin ligase complex"/>
    <property type="evidence" value="ECO:0007669"/>
    <property type="project" value="TreeGrafter"/>
</dbReference>
<comment type="function">
    <text evidence="3">Functions as a component of numerous distinct DCX (DDB1-CUL4-X-box) E3 ubiquitin-protein ligase complexes which mediate the ubiquitination and subsequent proteasomal degradation of target proteins. In the DCX complexes, acts as a scaffolding subunit required to stabilize the complex.</text>
</comment>
<dbReference type="GeneID" id="106073710"/>
<dbReference type="InterPro" id="IPR033575">
    <property type="entry name" value="DDA1-like"/>
</dbReference>
<keyword evidence="6" id="KW-1185">Reference proteome</keyword>
<evidence type="ECO:0000313" key="6">
    <source>
        <dbReference type="Proteomes" id="UP001165740"/>
    </source>
</evidence>
<dbReference type="RefSeq" id="XP_013089792.2">
    <property type="nucleotide sequence ID" value="XM_013234338.2"/>
</dbReference>
<evidence type="ECO:0000256" key="2">
    <source>
        <dbReference type="ARBA" id="ARBA00018256"/>
    </source>
</evidence>
<evidence type="ECO:0000259" key="5">
    <source>
        <dbReference type="Pfam" id="PF10172"/>
    </source>
</evidence>
<evidence type="ECO:0000313" key="7">
    <source>
        <dbReference type="RefSeq" id="XP_013089792.2"/>
    </source>
</evidence>
<protein>
    <recommendedName>
        <fullName evidence="2">DET1- and DDB1-associated protein 1</fullName>
    </recommendedName>
</protein>
<dbReference type="PANTHER" id="PTHR31879">
    <property type="entry name" value="DET1- AND DDB1-ASSOCIATED PROTEIN 1"/>
    <property type="match status" value="1"/>
</dbReference>